<dbReference type="SUPFAM" id="SSF48208">
    <property type="entry name" value="Six-hairpin glycosidases"/>
    <property type="match status" value="1"/>
</dbReference>
<reference evidence="3 4" key="1">
    <citation type="journal article" date="2016" name="Nat. Commun.">
        <title>Thousands of microbial genomes shed light on interconnected biogeochemical processes in an aquifer system.</title>
        <authorList>
            <person name="Anantharaman K."/>
            <person name="Brown C.T."/>
            <person name="Hug L.A."/>
            <person name="Sharon I."/>
            <person name="Castelle C.J."/>
            <person name="Probst A.J."/>
            <person name="Thomas B.C."/>
            <person name="Singh A."/>
            <person name="Wilkins M.J."/>
            <person name="Karaoz U."/>
            <person name="Brodie E.L."/>
            <person name="Williams K.H."/>
            <person name="Hubbard S.S."/>
            <person name="Banfield J.F."/>
        </authorList>
    </citation>
    <scope>NUCLEOTIDE SEQUENCE [LARGE SCALE GENOMIC DNA]</scope>
</reference>
<name>A0A1F7UQN1_9BACT</name>
<organism evidence="3 4">
    <name type="scientific">Candidatus Uhrbacteria bacterium RIFCSPLOWO2_01_FULL_47_24</name>
    <dbReference type="NCBI Taxonomy" id="1802401"/>
    <lineage>
        <taxon>Bacteria</taxon>
        <taxon>Candidatus Uhriibacteriota</taxon>
    </lineage>
</organism>
<dbReference type="Pfam" id="PF13439">
    <property type="entry name" value="Glyco_transf_4"/>
    <property type="match status" value="1"/>
</dbReference>
<evidence type="ECO:0000259" key="1">
    <source>
        <dbReference type="Pfam" id="PF00534"/>
    </source>
</evidence>
<dbReference type="GO" id="GO:0016757">
    <property type="term" value="F:glycosyltransferase activity"/>
    <property type="evidence" value="ECO:0007669"/>
    <property type="project" value="InterPro"/>
</dbReference>
<dbReference type="InterPro" id="IPR001296">
    <property type="entry name" value="Glyco_trans_1"/>
</dbReference>
<dbReference type="Pfam" id="PF00534">
    <property type="entry name" value="Glycos_transf_1"/>
    <property type="match status" value="1"/>
</dbReference>
<dbReference type="GO" id="GO:0005975">
    <property type="term" value="P:carbohydrate metabolic process"/>
    <property type="evidence" value="ECO:0007669"/>
    <property type="project" value="InterPro"/>
</dbReference>
<gene>
    <name evidence="3" type="ORF">A3B21_02625</name>
</gene>
<evidence type="ECO:0000313" key="3">
    <source>
        <dbReference type="EMBL" id="OGL80034.1"/>
    </source>
</evidence>
<dbReference type="Proteomes" id="UP000176897">
    <property type="component" value="Unassembled WGS sequence"/>
</dbReference>
<dbReference type="InterPro" id="IPR028098">
    <property type="entry name" value="Glyco_trans_4-like_N"/>
</dbReference>
<comment type="caution">
    <text evidence="3">The sequence shown here is derived from an EMBL/GenBank/DDBJ whole genome shotgun (WGS) entry which is preliminary data.</text>
</comment>
<feature type="domain" description="Glycosyl transferase family 1" evidence="1">
    <location>
        <begin position="193"/>
        <end position="363"/>
    </location>
</feature>
<protein>
    <recommendedName>
        <fullName evidence="5">Glycosyl transferase family 1 domain-containing protein</fullName>
    </recommendedName>
</protein>
<dbReference type="PANTHER" id="PTHR12526:SF572">
    <property type="entry name" value="BLL5144 PROTEIN"/>
    <property type="match status" value="1"/>
</dbReference>
<accession>A0A1F7UQN1</accession>
<dbReference type="AlphaFoldDB" id="A0A1F7UQN1"/>
<dbReference type="Gene3D" id="3.40.50.2000">
    <property type="entry name" value="Glycogen Phosphorylase B"/>
    <property type="match status" value="2"/>
</dbReference>
<dbReference type="CDD" id="cd03822">
    <property type="entry name" value="GT4_mannosyltransferase-like"/>
    <property type="match status" value="1"/>
</dbReference>
<evidence type="ECO:0008006" key="5">
    <source>
        <dbReference type="Google" id="ProtNLM"/>
    </source>
</evidence>
<proteinExistence type="predicted"/>
<evidence type="ECO:0000313" key="4">
    <source>
        <dbReference type="Proteomes" id="UP000176897"/>
    </source>
</evidence>
<dbReference type="PANTHER" id="PTHR12526">
    <property type="entry name" value="GLYCOSYLTRANSFERASE"/>
    <property type="match status" value="1"/>
</dbReference>
<feature type="domain" description="Glycosyltransferase subfamily 4-like N-terminal" evidence="2">
    <location>
        <begin position="102"/>
        <end position="178"/>
    </location>
</feature>
<dbReference type="SUPFAM" id="SSF53756">
    <property type="entry name" value="UDP-Glycosyltransferase/glycogen phosphorylase"/>
    <property type="match status" value="1"/>
</dbReference>
<sequence length="748" mass="84788">MIEKREKSYIVFLSTFPPRECGIGTFTADLAEAIDEMLAPQVETRVVAMNSDEITHFRYPSKVLFLIQQAKSEDYTYIAERLNEMPHVRVVSIQHEFGIFGGDYGMHLLHFLAALKKPAVITFHTVPSNPSVLMLEVMKKISAQVKGIIVMTNRSQELLVNIYGIEGDKIQVIPHGIHPLPYTQSAEAKSLLNLSQKTILSTFGLLNSGKGIEYVLDALPEVIKQIPNALYLILGKTHPSVLTKEGEAYRNFLMQKVHALGLENHVRFYNKFLPLKDLLQFLQATDVYLATSLDPDHSVSGTLSYALGTGRPVVSTAFAQAKEYITEEVGLLVDFKNPAAYADSLLKMLTDASLREQFGKNAYFRTRNMIWPNVAISYLRFFARMVPGLQISQKALPPIKFSHFFRLTDNFGMFQFAHLTKPSPEFGYTVDDNARALIAAGLYYEQTKKPGVLALIKIYLTFLEYAAGPNVLAHALVQAPKRLFENYINADRSFDTMKNNQENLEDANARALYALARISSISAIPKTERARARELFFKGVNCAMQFGSPRAIAFYCKGLAFICEKEKNSELGTILRFYCDRLVKFYSVCSDEQWQWFEEYLTYSNAVLSEALLLSYRATSETRYLEVGKKTLDFLIQQTFEEGMYMAIGQDGWFKKGSRREYFDQQSEDASAMVQGLKAMYDISKDKQYRTFMYQAFYWFLGDNILGQVVYDRTTGGCYDGIGRNYINLNQGAESTISYQLARLAVEG</sequence>
<dbReference type="EMBL" id="MGEJ01000017">
    <property type="protein sequence ID" value="OGL80034.1"/>
    <property type="molecule type" value="Genomic_DNA"/>
</dbReference>
<dbReference type="STRING" id="1802401.A3B21_02625"/>
<evidence type="ECO:0000259" key="2">
    <source>
        <dbReference type="Pfam" id="PF13439"/>
    </source>
</evidence>
<dbReference type="InterPro" id="IPR008928">
    <property type="entry name" value="6-hairpin_glycosidase_sf"/>
</dbReference>